<organism evidence="6 7">
    <name type="scientific">Panicum hallii var. hallii</name>
    <dbReference type="NCBI Taxonomy" id="1504633"/>
    <lineage>
        <taxon>Eukaryota</taxon>
        <taxon>Viridiplantae</taxon>
        <taxon>Streptophyta</taxon>
        <taxon>Embryophyta</taxon>
        <taxon>Tracheophyta</taxon>
        <taxon>Spermatophyta</taxon>
        <taxon>Magnoliopsida</taxon>
        <taxon>Liliopsida</taxon>
        <taxon>Poales</taxon>
        <taxon>Poaceae</taxon>
        <taxon>PACMAD clade</taxon>
        <taxon>Panicoideae</taxon>
        <taxon>Panicodae</taxon>
        <taxon>Paniceae</taxon>
        <taxon>Panicinae</taxon>
        <taxon>Panicum</taxon>
        <taxon>Panicum sect. Panicum</taxon>
    </lineage>
</organism>
<dbReference type="Gramene" id="PUZ47418">
    <property type="protein sequence ID" value="PUZ47418"/>
    <property type="gene ID" value="GQ55_7G163200"/>
</dbReference>
<dbReference type="PANTHER" id="PTHR46481">
    <property type="entry name" value="ZINC FINGER BED DOMAIN-CONTAINING PROTEIN 4"/>
    <property type="match status" value="1"/>
</dbReference>
<dbReference type="SUPFAM" id="SSF53098">
    <property type="entry name" value="Ribonuclease H-like"/>
    <property type="match status" value="1"/>
</dbReference>
<dbReference type="InterPro" id="IPR052035">
    <property type="entry name" value="ZnF_BED_domain_contain"/>
</dbReference>
<dbReference type="Proteomes" id="UP000244336">
    <property type="component" value="Chromosome 7"/>
</dbReference>
<evidence type="ECO:0000313" key="6">
    <source>
        <dbReference type="EMBL" id="PUZ47418.1"/>
    </source>
</evidence>
<dbReference type="GO" id="GO:0005634">
    <property type="term" value="C:nucleus"/>
    <property type="evidence" value="ECO:0007669"/>
    <property type="project" value="UniProtKB-SubCell"/>
</dbReference>
<evidence type="ECO:0000256" key="1">
    <source>
        <dbReference type="ARBA" id="ARBA00004123"/>
    </source>
</evidence>
<name>A0A2T7CVQ8_9POAL</name>
<comment type="subcellular location">
    <subcellularLocation>
        <location evidence="1">Nucleus</location>
    </subcellularLocation>
</comment>
<dbReference type="AlphaFoldDB" id="A0A2T7CVQ8"/>
<keyword evidence="3" id="KW-0863">Zinc-finger</keyword>
<keyword evidence="2" id="KW-0479">Metal-binding</keyword>
<evidence type="ECO:0000256" key="4">
    <source>
        <dbReference type="ARBA" id="ARBA00022833"/>
    </source>
</evidence>
<accession>A0A2T7CVQ8</accession>
<keyword evidence="4" id="KW-0862">Zinc</keyword>
<proteinExistence type="predicted"/>
<protein>
    <recommendedName>
        <fullName evidence="8">DUF659 domain-containing protein</fullName>
    </recommendedName>
</protein>
<evidence type="ECO:0000313" key="7">
    <source>
        <dbReference type="Proteomes" id="UP000244336"/>
    </source>
</evidence>
<evidence type="ECO:0000256" key="2">
    <source>
        <dbReference type="ARBA" id="ARBA00022723"/>
    </source>
</evidence>
<dbReference type="EMBL" id="CM009755">
    <property type="protein sequence ID" value="PUZ47418.1"/>
    <property type="molecule type" value="Genomic_DNA"/>
</dbReference>
<keyword evidence="7" id="KW-1185">Reference proteome</keyword>
<evidence type="ECO:0000256" key="3">
    <source>
        <dbReference type="ARBA" id="ARBA00022771"/>
    </source>
</evidence>
<dbReference type="OrthoDB" id="1733466at2759"/>
<dbReference type="PANTHER" id="PTHR46481:SF10">
    <property type="entry name" value="ZINC FINGER BED DOMAIN-CONTAINING PROTEIN 39"/>
    <property type="match status" value="1"/>
</dbReference>
<gene>
    <name evidence="6" type="ORF">GQ55_7G163200</name>
</gene>
<dbReference type="InterPro" id="IPR012337">
    <property type="entry name" value="RNaseH-like_sf"/>
</dbReference>
<keyword evidence="5" id="KW-0539">Nucleus</keyword>
<dbReference type="STRING" id="1504633.A0A2T7CVQ8"/>
<evidence type="ECO:0000256" key="5">
    <source>
        <dbReference type="ARBA" id="ARBA00023242"/>
    </source>
</evidence>
<dbReference type="GO" id="GO:0008270">
    <property type="term" value="F:zinc ion binding"/>
    <property type="evidence" value="ECO:0007669"/>
    <property type="project" value="UniProtKB-KW"/>
</dbReference>
<sequence length="267" mass="30246">MTRDVVKYYANCRAKLTATLGDGVSSVALTPDIWSGNAKEDYFSVVAHFINSDWQLEKRIIGLRLIDVSHSGENIAEHLLYVLEEYALADKVFAFTLDNASANSNTVERLTPGLSAYVGELFLHQHCACHIINLIVKCGLKRLKPYLEAFITAISFLNSSNQRIAAYKSYCISTGARPRKFGLDMKVRWNSTYLMLKHVIPYKSTFSVFLQTHYPRGQGDPIFLTETHWYVGEKILEFLELFYDSTVALSGVYYSTSPLILERYLGP</sequence>
<reference evidence="6 7" key="1">
    <citation type="submission" date="2018-04" db="EMBL/GenBank/DDBJ databases">
        <title>WGS assembly of Panicum hallii var. hallii HAL2.</title>
        <authorList>
            <person name="Lovell J."/>
            <person name="Jenkins J."/>
            <person name="Lowry D."/>
            <person name="Mamidi S."/>
            <person name="Sreedasyam A."/>
            <person name="Weng X."/>
            <person name="Barry K."/>
            <person name="Bonette J."/>
            <person name="Campitelli B."/>
            <person name="Daum C."/>
            <person name="Gordon S."/>
            <person name="Gould B."/>
            <person name="Lipzen A."/>
            <person name="MacQueen A."/>
            <person name="Palacio-Mejia J."/>
            <person name="Plott C."/>
            <person name="Shakirov E."/>
            <person name="Shu S."/>
            <person name="Yoshinaga Y."/>
            <person name="Zane M."/>
            <person name="Rokhsar D."/>
            <person name="Grimwood J."/>
            <person name="Schmutz J."/>
            <person name="Juenger T."/>
        </authorList>
    </citation>
    <scope>NUCLEOTIDE SEQUENCE [LARGE SCALE GENOMIC DNA]</scope>
    <source>
        <strain evidence="7">cv. HAL2</strain>
    </source>
</reference>
<evidence type="ECO:0008006" key="8">
    <source>
        <dbReference type="Google" id="ProtNLM"/>
    </source>
</evidence>